<dbReference type="OrthoDB" id="53254at2"/>
<reference evidence="3 4" key="1">
    <citation type="submission" date="2016-10" db="EMBL/GenBank/DDBJ databases">
        <authorList>
            <person name="Varghese N."/>
            <person name="Submissions S."/>
        </authorList>
    </citation>
    <scope>NUCLEOTIDE SEQUENCE [LARGE SCALE GENOMIC DNA]</scope>
    <source>
        <strain evidence="3 4">DSM 16525</strain>
    </source>
</reference>
<proteinExistence type="predicted"/>
<organism evidence="2 5">
    <name type="scientific">Myxococcus fulvus</name>
    <dbReference type="NCBI Taxonomy" id="33"/>
    <lineage>
        <taxon>Bacteria</taxon>
        <taxon>Pseudomonadati</taxon>
        <taxon>Myxococcota</taxon>
        <taxon>Myxococcia</taxon>
        <taxon>Myxococcales</taxon>
        <taxon>Cystobacterineae</taxon>
        <taxon>Myxococcaceae</taxon>
        <taxon>Myxococcus</taxon>
    </lineage>
</organism>
<evidence type="ECO:0000313" key="2">
    <source>
        <dbReference type="EMBL" id="GEN11044.1"/>
    </source>
</evidence>
<dbReference type="PANTHER" id="PTHR35580:SF1">
    <property type="entry name" value="PHYTASE-LIKE DOMAIN-CONTAINING PROTEIN"/>
    <property type="match status" value="1"/>
</dbReference>
<gene>
    <name evidence="2" type="ORF">MFU01_60810</name>
    <name evidence="3" type="ORF">SAMN05443572_102163</name>
</gene>
<comment type="caution">
    <text evidence="2">The sequence shown here is derived from an EMBL/GenBank/DDBJ whole genome shotgun (WGS) entry which is preliminary data.</text>
</comment>
<dbReference type="PANTHER" id="PTHR35580">
    <property type="entry name" value="CELL SURFACE GLYCOPROTEIN (S-LAYER PROTEIN)-LIKE PROTEIN"/>
    <property type="match status" value="1"/>
</dbReference>
<feature type="signal peptide" evidence="1">
    <location>
        <begin position="1"/>
        <end position="26"/>
    </location>
</feature>
<keyword evidence="1" id="KW-0732">Signal</keyword>
<accession>A0A511TA27</accession>
<dbReference type="InterPro" id="IPR010620">
    <property type="entry name" value="SBBP_repeat"/>
</dbReference>
<evidence type="ECO:0000313" key="4">
    <source>
        <dbReference type="Proteomes" id="UP000183760"/>
    </source>
</evidence>
<dbReference type="SUPFAM" id="SSF101898">
    <property type="entry name" value="NHL repeat"/>
    <property type="match status" value="1"/>
</dbReference>
<evidence type="ECO:0000256" key="1">
    <source>
        <dbReference type="SAM" id="SignalP"/>
    </source>
</evidence>
<sequence>MVRKWWCGACGVASTVAILGAPLASAQALNAPVWQRQFGSAADEQALAVASVGDAVYVAGHTGGQFGEEPAAGGQDVFVVKQGTDGKVHWVQQVGTAMNDRALAVTADAAGNVYVAGYTWGSFLPYVNKGGTDFFVLKLSASGVLQWVWQEGTETDDFATGLAVTRKSGQDGLFLAGYSLGRIDGTPTPGNYDVVVAKLDTGGNPYWMRQFGSSRGDVALGVAVSSREEVYLAGYTQGSIDGVTSTNNTVDLFLAKYDVAGNQKWVRQLGSNSDDYGTGVAVDASGAAYVSGYTFGALDGNVRVGTYDAVLVKYDEAGHKQWTRQPGTTTTDYAQGVAVGADGRVHLVGHTSGALDGNVVLGGTDVFVSSYDTAGKPLGTRQVGSSASDRGQAVTVGADGGVYAVGYSWGSLPGNVNAGGFDATVFRF</sequence>
<dbReference type="Proteomes" id="UP000321514">
    <property type="component" value="Unassembled WGS sequence"/>
</dbReference>
<keyword evidence="4" id="KW-1185">Reference proteome</keyword>
<evidence type="ECO:0000313" key="3">
    <source>
        <dbReference type="EMBL" id="SET40568.1"/>
    </source>
</evidence>
<dbReference type="EMBL" id="BJXR01000043">
    <property type="protein sequence ID" value="GEN11044.1"/>
    <property type="molecule type" value="Genomic_DNA"/>
</dbReference>
<dbReference type="Pfam" id="PF06739">
    <property type="entry name" value="SBBP"/>
    <property type="match status" value="2"/>
</dbReference>
<dbReference type="RefSeq" id="WP_046715408.1">
    <property type="nucleotide sequence ID" value="NZ_BJXR01000043.1"/>
</dbReference>
<protein>
    <submittedName>
        <fullName evidence="3">Beta-propeller repeat-containing protein</fullName>
    </submittedName>
</protein>
<dbReference type="AlphaFoldDB" id="A0A511TA27"/>
<evidence type="ECO:0000313" key="5">
    <source>
        <dbReference type="Proteomes" id="UP000321514"/>
    </source>
</evidence>
<name>A0A511TA27_MYXFU</name>
<dbReference type="InterPro" id="IPR052918">
    <property type="entry name" value="Motility_Chemotaxis_Reg"/>
</dbReference>
<dbReference type="Proteomes" id="UP000183760">
    <property type="component" value="Unassembled WGS sequence"/>
</dbReference>
<dbReference type="EMBL" id="FOIB01000002">
    <property type="protein sequence ID" value="SET40568.1"/>
    <property type="molecule type" value="Genomic_DNA"/>
</dbReference>
<reference evidence="2 5" key="2">
    <citation type="submission" date="2019-07" db="EMBL/GenBank/DDBJ databases">
        <title>Whole genome shotgun sequence of Myxococcus fulvus NBRC 100333.</title>
        <authorList>
            <person name="Hosoyama A."/>
            <person name="Uohara A."/>
            <person name="Ohji S."/>
            <person name="Ichikawa N."/>
        </authorList>
    </citation>
    <scope>NUCLEOTIDE SEQUENCE [LARGE SCALE GENOMIC DNA]</scope>
    <source>
        <strain evidence="2 5">NBRC 100333</strain>
    </source>
</reference>
<dbReference type="STRING" id="1334629.MFUL124B02_32115"/>
<feature type="chain" id="PRO_5023072409" evidence="1">
    <location>
        <begin position="27"/>
        <end position="428"/>
    </location>
</feature>